<dbReference type="InterPro" id="IPR024077">
    <property type="entry name" value="Neurolysin/TOP_dom2"/>
</dbReference>
<evidence type="ECO:0000256" key="2">
    <source>
        <dbReference type="ARBA" id="ARBA00022670"/>
    </source>
</evidence>
<evidence type="ECO:0000256" key="6">
    <source>
        <dbReference type="ARBA" id="ARBA00023049"/>
    </source>
</evidence>
<keyword evidence="8" id="KW-0472">Membrane</keyword>
<dbReference type="FunCoup" id="A0A7M7JI40">
    <property type="interactions" value="479"/>
</dbReference>
<dbReference type="Proteomes" id="UP000594260">
    <property type="component" value="Unplaced"/>
</dbReference>
<evidence type="ECO:0000256" key="4">
    <source>
        <dbReference type="ARBA" id="ARBA00022801"/>
    </source>
</evidence>
<dbReference type="InterPro" id="IPR024079">
    <property type="entry name" value="MetalloPept_cat_dom_sf"/>
</dbReference>
<evidence type="ECO:0000259" key="9">
    <source>
        <dbReference type="Pfam" id="PF01432"/>
    </source>
</evidence>
<dbReference type="InterPro" id="IPR045666">
    <property type="entry name" value="OpdA_N"/>
</dbReference>
<evidence type="ECO:0000256" key="5">
    <source>
        <dbReference type="ARBA" id="ARBA00022833"/>
    </source>
</evidence>
<evidence type="ECO:0000259" key="10">
    <source>
        <dbReference type="Pfam" id="PF19310"/>
    </source>
</evidence>
<dbReference type="Pfam" id="PF01432">
    <property type="entry name" value="Peptidase_M3"/>
    <property type="match status" value="1"/>
</dbReference>
<evidence type="ECO:0000256" key="7">
    <source>
        <dbReference type="RuleBase" id="RU003435"/>
    </source>
</evidence>
<dbReference type="Pfam" id="PF19310">
    <property type="entry name" value="TOP_N"/>
    <property type="match status" value="1"/>
</dbReference>
<dbReference type="KEGG" id="vde:111246605"/>
<dbReference type="InParanoid" id="A0A7M7JI40"/>
<name>A0A7M7JI40_VARDE</name>
<evidence type="ECO:0008006" key="13">
    <source>
        <dbReference type="Google" id="ProtNLM"/>
    </source>
</evidence>
<comment type="similarity">
    <text evidence="1 7">Belongs to the peptidase M3 family.</text>
</comment>
<dbReference type="RefSeq" id="XP_022652205.1">
    <property type="nucleotide sequence ID" value="XM_022796470.1"/>
</dbReference>
<keyword evidence="5 7" id="KW-0862">Zinc</keyword>
<keyword evidence="8" id="KW-0812">Transmembrane</keyword>
<sequence length="832" mass="95596">MIMDIGQLCPLPKMGRAMRGFKYSATLPQNNIHEAGECRYSHCTCRLLASPVLQPERNRRQTRKSPQRVFSASTAFFYRLITACICLPALIAQYLVRERLFFARAVRIARPQLIGMSSSLLRGLGLRKATTRFTPLTFQCCRNLPSHGYFILLPEIPDDTAETNSLLRVTDKVPQYNDITAESAFRAVGKLFIEYESGLCQIEEQLEDPNHPKTFKSVFEPIEKLLSPMESAWMSVRNLLLVRNDNDIAKAYEKLHRRAEQANARRFNSSQIYRVVKDFHDDLEKFDDDQQQVIRKYCTSFKLMGLDLDYNNKQILKETADTIRRQGATFENKLAQATNAFKQPLDGDIIKTFPENLRQHFSTQNGFLVTLHEPQYSAFMAYCSDRRHRQNLYTAASIRASFTNMAWNNSIHIEEIRCARKQEARAFGYKTYAEKATATKMAPSVEHIVKTLIDLSKKIDPVAKEHIRGLQAFCAEKGFKATLERWDLPYWRRRYRQAHLAIDENDMRQLFPLEAVLQGLCNFVEKFFGIEMREVQSKEPLWAPDVKMFEVAVDSAMVGTILMDLPTRGDKYPGSWCQRLKTRCVTTNTSPLVSIVMNLHDRTSVSLSELSDLLKNLGHALQHTVSRARYIDVSGIANLPWDIGHMVPDLFDMLLLDKRFAQMLSAEEALTDEYHSKIVDSRLHMGAVDLQHEIYLSLLDLELYSSDDYWQDVVNRLRPHLITAFPKHQHDVFHVCSFSEIISGPLAAGYYSKIWSRMIAAEVFHAMHECQDDADIAKVARRFRDVMLVDGGCVPPIEAFRRFRGRDPAPDSLQSVCKLQELSVKRTENTKS</sequence>
<evidence type="ECO:0000313" key="12">
    <source>
        <dbReference type="Proteomes" id="UP000594260"/>
    </source>
</evidence>
<accession>A0A7M7JI40</accession>
<reference evidence="11" key="1">
    <citation type="submission" date="2021-01" db="UniProtKB">
        <authorList>
            <consortium name="EnsemblMetazoa"/>
        </authorList>
    </citation>
    <scope>IDENTIFICATION</scope>
</reference>
<dbReference type="EnsemblMetazoa" id="XM_022796470">
    <property type="protein sequence ID" value="XP_022652205"/>
    <property type="gene ID" value="LOC111246605"/>
</dbReference>
<evidence type="ECO:0000256" key="3">
    <source>
        <dbReference type="ARBA" id="ARBA00022723"/>
    </source>
</evidence>
<feature type="transmembrane region" description="Helical" evidence="8">
    <location>
        <begin position="69"/>
        <end position="96"/>
    </location>
</feature>
<dbReference type="GO" id="GO:0006508">
    <property type="term" value="P:proteolysis"/>
    <property type="evidence" value="ECO:0007669"/>
    <property type="project" value="UniProtKB-KW"/>
</dbReference>
<evidence type="ECO:0000256" key="8">
    <source>
        <dbReference type="SAM" id="Phobius"/>
    </source>
</evidence>
<dbReference type="GO" id="GO:0046872">
    <property type="term" value="F:metal ion binding"/>
    <property type="evidence" value="ECO:0007669"/>
    <property type="project" value="UniProtKB-UniRule"/>
</dbReference>
<dbReference type="Gene3D" id="1.10.1370.10">
    <property type="entry name" value="Neurolysin, domain 3"/>
    <property type="match status" value="1"/>
</dbReference>
<dbReference type="InterPro" id="IPR001567">
    <property type="entry name" value="Pept_M3A_M3B_dom"/>
</dbReference>
<dbReference type="PANTHER" id="PTHR11804:SF83">
    <property type="entry name" value="LD37516P"/>
    <property type="match status" value="1"/>
</dbReference>
<proteinExistence type="inferred from homology"/>
<dbReference type="AlphaFoldDB" id="A0A7M7JI40"/>
<protein>
    <recommendedName>
        <fullName evidence="13">Mitochondrial intermediate peptidase</fullName>
    </recommendedName>
</protein>
<keyword evidence="8" id="KW-1133">Transmembrane helix</keyword>
<dbReference type="GeneID" id="111246605"/>
<dbReference type="InterPro" id="IPR045090">
    <property type="entry name" value="Pept_M3A_M3B"/>
</dbReference>
<dbReference type="Gene3D" id="1.10.1370.40">
    <property type="match status" value="1"/>
</dbReference>
<keyword evidence="3 7" id="KW-0479">Metal-binding</keyword>
<dbReference type="SUPFAM" id="SSF55486">
    <property type="entry name" value="Metalloproteases ('zincins'), catalytic domain"/>
    <property type="match status" value="1"/>
</dbReference>
<keyword evidence="4 7" id="KW-0378">Hydrolase</keyword>
<organism evidence="11 12">
    <name type="scientific">Varroa destructor</name>
    <name type="common">Honeybee mite</name>
    <dbReference type="NCBI Taxonomy" id="109461"/>
    <lineage>
        <taxon>Eukaryota</taxon>
        <taxon>Metazoa</taxon>
        <taxon>Ecdysozoa</taxon>
        <taxon>Arthropoda</taxon>
        <taxon>Chelicerata</taxon>
        <taxon>Arachnida</taxon>
        <taxon>Acari</taxon>
        <taxon>Parasitiformes</taxon>
        <taxon>Mesostigmata</taxon>
        <taxon>Gamasina</taxon>
        <taxon>Dermanyssoidea</taxon>
        <taxon>Varroidae</taxon>
        <taxon>Varroa</taxon>
    </lineage>
</organism>
<keyword evidence="6 7" id="KW-0482">Metalloprotease</keyword>
<dbReference type="PANTHER" id="PTHR11804">
    <property type="entry name" value="PROTEASE M3 THIMET OLIGOPEPTIDASE-RELATED"/>
    <property type="match status" value="1"/>
</dbReference>
<dbReference type="Gene3D" id="3.40.390.10">
    <property type="entry name" value="Collagenase (Catalytic Domain)"/>
    <property type="match status" value="1"/>
</dbReference>
<keyword evidence="12" id="KW-1185">Reference proteome</keyword>
<evidence type="ECO:0000256" key="1">
    <source>
        <dbReference type="ARBA" id="ARBA00006040"/>
    </source>
</evidence>
<dbReference type="OMA" id="QPLEGPW"/>
<dbReference type="GO" id="GO:0004222">
    <property type="term" value="F:metalloendopeptidase activity"/>
    <property type="evidence" value="ECO:0007669"/>
    <property type="project" value="InterPro"/>
</dbReference>
<keyword evidence="2 7" id="KW-0645">Protease</keyword>
<comment type="cofactor">
    <cofactor evidence="7">
        <name>Zn(2+)</name>
        <dbReference type="ChEBI" id="CHEBI:29105"/>
    </cofactor>
    <text evidence="7">Binds 1 zinc ion.</text>
</comment>
<dbReference type="OrthoDB" id="534666at2759"/>
<evidence type="ECO:0000313" key="11">
    <source>
        <dbReference type="EnsemblMetazoa" id="XP_022652205"/>
    </source>
</evidence>
<feature type="domain" description="Peptidase M3A/M3B catalytic" evidence="9">
    <location>
        <begin position="379"/>
        <end position="815"/>
    </location>
</feature>
<feature type="domain" description="Oligopeptidase A N-terminal" evidence="10">
    <location>
        <begin position="190"/>
        <end position="312"/>
    </location>
</feature>